<dbReference type="AlphaFoldDB" id="A0A0B0N3L0"/>
<keyword evidence="2" id="KW-1185">Reference proteome</keyword>
<dbReference type="Proteomes" id="UP000032142">
    <property type="component" value="Unassembled WGS sequence"/>
</dbReference>
<sequence>MLGYAAIGRTYKTSTQIHISHLHI</sequence>
<accession>A0A0B0N3L0</accession>
<proteinExistence type="predicted"/>
<reference evidence="2" key="1">
    <citation type="submission" date="2014-09" db="EMBL/GenBank/DDBJ databases">
        <authorList>
            <person name="Mudge J."/>
            <person name="Ramaraj T."/>
            <person name="Lindquist I.E."/>
            <person name="Bharti A.K."/>
            <person name="Sundararajan A."/>
            <person name="Cameron C.T."/>
            <person name="Woodward J.E."/>
            <person name="May G.D."/>
            <person name="Brubaker C."/>
            <person name="Broadhvest J."/>
            <person name="Wilkins T.A."/>
        </authorList>
    </citation>
    <scope>NUCLEOTIDE SEQUENCE</scope>
    <source>
        <strain evidence="2">cv. AKA8401</strain>
    </source>
</reference>
<comment type="caution">
    <text evidence="1">The sequence shown here is derived from an EMBL/GenBank/DDBJ whole genome shotgun (WGS) entry which is preliminary data.</text>
</comment>
<organism evidence="1 2">
    <name type="scientific">Gossypium arboreum</name>
    <name type="common">Tree cotton</name>
    <name type="synonym">Gossypium nanking</name>
    <dbReference type="NCBI Taxonomy" id="29729"/>
    <lineage>
        <taxon>Eukaryota</taxon>
        <taxon>Viridiplantae</taxon>
        <taxon>Streptophyta</taxon>
        <taxon>Embryophyta</taxon>
        <taxon>Tracheophyta</taxon>
        <taxon>Spermatophyta</taxon>
        <taxon>Magnoliopsida</taxon>
        <taxon>eudicotyledons</taxon>
        <taxon>Gunneridae</taxon>
        <taxon>Pentapetalae</taxon>
        <taxon>rosids</taxon>
        <taxon>malvids</taxon>
        <taxon>Malvales</taxon>
        <taxon>Malvaceae</taxon>
        <taxon>Malvoideae</taxon>
        <taxon>Gossypium</taxon>
    </lineage>
</organism>
<evidence type="ECO:0000313" key="1">
    <source>
        <dbReference type="EMBL" id="KHG09038.1"/>
    </source>
</evidence>
<protein>
    <submittedName>
        <fullName evidence="1">Uncharacterized protein</fullName>
    </submittedName>
</protein>
<dbReference type="EMBL" id="JRRC01522104">
    <property type="protein sequence ID" value="KHG09038.1"/>
    <property type="molecule type" value="Genomic_DNA"/>
</dbReference>
<evidence type="ECO:0000313" key="2">
    <source>
        <dbReference type="Proteomes" id="UP000032142"/>
    </source>
</evidence>
<name>A0A0B0N3L0_GOSAR</name>
<gene>
    <name evidence="1" type="ORF">F383_36533</name>
</gene>